<name>A0A5J4V4K4_9EUKA</name>
<evidence type="ECO:0000256" key="1">
    <source>
        <dbReference type="SAM" id="MobiDB-lite"/>
    </source>
</evidence>
<organism evidence="2 3">
    <name type="scientific">Streblomastix strix</name>
    <dbReference type="NCBI Taxonomy" id="222440"/>
    <lineage>
        <taxon>Eukaryota</taxon>
        <taxon>Metamonada</taxon>
        <taxon>Preaxostyla</taxon>
        <taxon>Oxymonadida</taxon>
        <taxon>Streblomastigidae</taxon>
        <taxon>Streblomastix</taxon>
    </lineage>
</organism>
<evidence type="ECO:0000313" key="2">
    <source>
        <dbReference type="EMBL" id="KAA6377678.1"/>
    </source>
</evidence>
<comment type="caution">
    <text evidence="2">The sequence shown here is derived from an EMBL/GenBank/DDBJ whole genome shotgun (WGS) entry which is preliminary data.</text>
</comment>
<dbReference type="AlphaFoldDB" id="A0A5J4V4K4"/>
<proteinExistence type="predicted"/>
<sequence length="1199" mass="128698">MLVYLSLQLQQLSYKTKIMQISRSINTEAGYGGAFRVVLENGGQASIINSTFSECQAVEGGAIFGSIHSGSKLLISNCLFYHCITVELKDFDVSVGGGIFLYCEGSGTEVQIKDENRFENCYTTYRGGGLHVNILDEALFQLSGTCLFKNCSGNYGGGLLLECIDIKSKVILNAELTFENCSCLFQGGGLLLNVVNGATAEITKIKCINCTSEQYISNKTGQNGAGIFMVSLNEGSQISLKGELLFDNCVSTNESGGGMYSSSEIGGIIEIIEARFQKCKAIFGGGLFVSFYYAGQQILNGLTFTECSALVKSEFEIGGEGGGLKIQCGYSNNKVQLINITIQSCTANNWGGSIYLYEIDESQVIIQGNCIFDRCTSEREGGAIYASISQGSQFTIKGTCQFNKCVCNGGNAGAIYTILEQSGYLKIDENVIFKECNAIYSQYSGGRGGSIYLLLAQNSTNNFTISNTVSFVENRAQLFGRDIFIYCWNIISMNVQQRILININSPSYNKTNAIYGTEFGTESELGRKPLIDYDLSSIVIPDPCSTITKDTPISQCQCLSEGDPRAGTTCPSYCKSKAELTSDCVCDSNSTSYPSSDCEKDKLCTYDIIHQNISYCPCQSTGDPRNGSFCPVYCMKGYVSINCVCDTNSTIFPLTQCQKDMLCATDLAHQSTNDCPCLSTGDPRAGNTCPAYCTAKDTPNANCACDSNPNAQYSPQTCQSDKKCTTSSSSTVPKDSCTCSGTNYPSGCKCPTDSSQLSGIPSSRCECRTTGDPRANGICPAYCTGPNTPNANCVCDSGSTNFPFTTCQSEKNCTVSSSSTVAKDSCKCTSSNYPTGCKCSSVPQELVGIPKERCECLPTGELRAGGICPLYCTGKGQPSSNCACDSNPNAQYPPQTCQSEKQCNVSSSSTVPTDSCTCSGTNYPSGCKCPTDSSQLINIPTSQCQCSNISDPRAGTTCPAYCIGPDIPTSSCVCDLNPNAQYPPQLCQSDKKCTAQSGSSVPQDSCSCIESNYPYGCKCPTNSSQLIGIPQSICDCRTSQDPRAGGACPTYCVRGYTNVNCICDTGSSSYPYESCENDKKCIIDLIHQSKADCPCLMKGDPRAGDICPSYCISKVELTIDCMCELGSSSYPQATCERDKLCIVDLIHQSTSNCPCLRVDDPRGEQVCKQIEINPTDPDILDPTEKDPEDDQKPEEIIKE</sequence>
<evidence type="ECO:0008006" key="4">
    <source>
        <dbReference type="Google" id="ProtNLM"/>
    </source>
</evidence>
<protein>
    <recommendedName>
        <fullName evidence="4">Right handed beta helix domain-containing protein</fullName>
    </recommendedName>
</protein>
<dbReference type="Proteomes" id="UP000324800">
    <property type="component" value="Unassembled WGS sequence"/>
</dbReference>
<gene>
    <name evidence="2" type="ORF">EZS28_026795</name>
</gene>
<evidence type="ECO:0000313" key="3">
    <source>
        <dbReference type="Proteomes" id="UP000324800"/>
    </source>
</evidence>
<feature type="region of interest" description="Disordered" evidence="1">
    <location>
        <begin position="1173"/>
        <end position="1199"/>
    </location>
</feature>
<accession>A0A5J4V4K4</accession>
<reference evidence="2 3" key="1">
    <citation type="submission" date="2019-03" db="EMBL/GenBank/DDBJ databases">
        <title>Single cell metagenomics reveals metabolic interactions within the superorganism composed of flagellate Streblomastix strix and complex community of Bacteroidetes bacteria on its surface.</title>
        <authorList>
            <person name="Treitli S.C."/>
            <person name="Kolisko M."/>
            <person name="Husnik F."/>
            <person name="Keeling P."/>
            <person name="Hampl V."/>
        </authorList>
    </citation>
    <scope>NUCLEOTIDE SEQUENCE [LARGE SCALE GENOMIC DNA]</scope>
    <source>
        <strain evidence="2">ST1C</strain>
    </source>
</reference>
<feature type="non-terminal residue" evidence="2">
    <location>
        <position position="1199"/>
    </location>
</feature>
<dbReference type="EMBL" id="SNRW01009648">
    <property type="protein sequence ID" value="KAA6377678.1"/>
    <property type="molecule type" value="Genomic_DNA"/>
</dbReference>
<feature type="compositionally biased region" description="Acidic residues" evidence="1">
    <location>
        <begin position="1178"/>
        <end position="1192"/>
    </location>
</feature>
<dbReference type="OrthoDB" id="4405280at2759"/>